<dbReference type="OrthoDB" id="3676130at2"/>
<dbReference type="PROSITE" id="PS51257">
    <property type="entry name" value="PROKAR_LIPOPROTEIN"/>
    <property type="match status" value="1"/>
</dbReference>
<dbReference type="AlphaFoldDB" id="A0A1H8YMA6"/>
<dbReference type="Proteomes" id="UP000198582">
    <property type="component" value="Unassembled WGS sequence"/>
</dbReference>
<evidence type="ECO:0008006" key="4">
    <source>
        <dbReference type="Google" id="ProtNLM"/>
    </source>
</evidence>
<dbReference type="RefSeq" id="WP_091627880.1">
    <property type="nucleotide sequence ID" value="NZ_FOEF01000026.1"/>
</dbReference>
<evidence type="ECO:0000313" key="3">
    <source>
        <dbReference type="Proteomes" id="UP000198582"/>
    </source>
</evidence>
<dbReference type="STRING" id="394193.SAMN04489732_12612"/>
<reference evidence="2 3" key="1">
    <citation type="submission" date="2016-10" db="EMBL/GenBank/DDBJ databases">
        <authorList>
            <person name="de Groot N.N."/>
        </authorList>
    </citation>
    <scope>NUCLEOTIDE SEQUENCE [LARGE SCALE GENOMIC DNA]</scope>
    <source>
        <strain evidence="2 3">DSM 44993</strain>
    </source>
</reference>
<proteinExistence type="predicted"/>
<dbReference type="EMBL" id="FOEF01000026">
    <property type="protein sequence ID" value="SEP53289.1"/>
    <property type="molecule type" value="Genomic_DNA"/>
</dbReference>
<dbReference type="InterPro" id="IPR017853">
    <property type="entry name" value="GH"/>
</dbReference>
<feature type="chain" id="PRO_5011697835" description="Cellulase (Glycosyl hydrolase family 5)" evidence="1">
    <location>
        <begin position="25"/>
        <end position="333"/>
    </location>
</feature>
<keyword evidence="1" id="KW-0732">Signal</keyword>
<evidence type="ECO:0000256" key="1">
    <source>
        <dbReference type="SAM" id="SignalP"/>
    </source>
</evidence>
<keyword evidence="3" id="KW-1185">Reference proteome</keyword>
<feature type="signal peptide" evidence="1">
    <location>
        <begin position="1"/>
        <end position="24"/>
    </location>
</feature>
<evidence type="ECO:0000313" key="2">
    <source>
        <dbReference type="EMBL" id="SEP53289.1"/>
    </source>
</evidence>
<gene>
    <name evidence="2" type="ORF">SAMN04489732_12612</name>
</gene>
<name>A0A1H8YMA6_9PSEU</name>
<accession>A0A1H8YMA6</accession>
<dbReference type="SUPFAM" id="SSF51445">
    <property type="entry name" value="(Trans)glycosidases"/>
    <property type="match status" value="1"/>
</dbReference>
<organism evidence="2 3">
    <name type="scientific">Amycolatopsis saalfeldensis</name>
    <dbReference type="NCBI Taxonomy" id="394193"/>
    <lineage>
        <taxon>Bacteria</taxon>
        <taxon>Bacillati</taxon>
        <taxon>Actinomycetota</taxon>
        <taxon>Actinomycetes</taxon>
        <taxon>Pseudonocardiales</taxon>
        <taxon>Pseudonocardiaceae</taxon>
        <taxon>Amycolatopsis</taxon>
    </lineage>
</organism>
<sequence>MKRRLALGLTLAALSSACPGPAAAATPVTTGRGGSDYAFYQVDHDAPGVCDREPYGVVNSYDKAPEVIKAQLAQMYVAGQRRLRIPVFYQHGPDSGTVMDSTGGTLSAKNRKNLADLLAAVKAAGFQEIEVAFFPIGVANPGDWTSWNEAQYQEDRSVIEAVRPIVRASGVPYLLDLLNEGMPMTGQTVPIDYAHRLWADYTAAHGKADTVGFSMTVWIADRARQIPAVYGGNVPTVFDIHLYGDVAGGNGDEYSQFVDARKELAGNGYNQGWIIGEGYYNDSEAADGIARAIHDTGQVVFYLTQWPLTRGHTCSDVDVAPPVAFDGYLAKGF</sequence>
<protein>
    <recommendedName>
        <fullName evidence="4">Cellulase (Glycosyl hydrolase family 5)</fullName>
    </recommendedName>
</protein>